<dbReference type="SUPFAM" id="SSF89447">
    <property type="entry name" value="AbrB/MazE/MraZ-like"/>
    <property type="match status" value="1"/>
</dbReference>
<gene>
    <name evidence="2" type="ORF">ENQ34_04200</name>
</gene>
<reference evidence="2" key="1">
    <citation type="journal article" date="2020" name="mSystems">
        <title>Genome- and Community-Level Interaction Insights into Carbon Utilization and Element Cycling Functions of Hydrothermarchaeota in Hydrothermal Sediment.</title>
        <authorList>
            <person name="Zhou Z."/>
            <person name="Liu Y."/>
            <person name="Xu W."/>
            <person name="Pan J."/>
            <person name="Luo Z.H."/>
            <person name="Li M."/>
        </authorList>
    </citation>
    <scope>NUCLEOTIDE SEQUENCE [LARGE SCALE GENOMIC DNA]</scope>
    <source>
        <strain evidence="2">SpSt-300</strain>
    </source>
</reference>
<protein>
    <submittedName>
        <fullName evidence="2">AbrB/MazE/SpoVT family DNA-binding domain-containing protein</fullName>
    </submittedName>
</protein>
<accession>A0A7C2EA20</accession>
<dbReference type="Pfam" id="PF04014">
    <property type="entry name" value="MazE_antitoxin"/>
    <property type="match status" value="1"/>
</dbReference>
<feature type="domain" description="SpoVT-AbrB" evidence="1">
    <location>
        <begin position="7"/>
        <end position="52"/>
    </location>
</feature>
<dbReference type="AlphaFoldDB" id="A0A7C2EA20"/>
<evidence type="ECO:0000313" key="2">
    <source>
        <dbReference type="EMBL" id="HEL65864.1"/>
    </source>
</evidence>
<organism evidence="2">
    <name type="scientific">Ammonifex degensii</name>
    <dbReference type="NCBI Taxonomy" id="42838"/>
    <lineage>
        <taxon>Bacteria</taxon>
        <taxon>Bacillati</taxon>
        <taxon>Bacillota</taxon>
        <taxon>Clostridia</taxon>
        <taxon>Thermoanaerobacterales</taxon>
        <taxon>Thermoanaerobacteraceae</taxon>
        <taxon>Ammonifex</taxon>
    </lineage>
</organism>
<dbReference type="Gene3D" id="2.10.260.10">
    <property type="match status" value="1"/>
</dbReference>
<dbReference type="EMBL" id="DSMU01000266">
    <property type="protein sequence ID" value="HEL65864.1"/>
    <property type="molecule type" value="Genomic_DNA"/>
</dbReference>
<dbReference type="InterPro" id="IPR007159">
    <property type="entry name" value="SpoVT-AbrB_dom"/>
</dbReference>
<name>A0A7C2EA20_9THEO</name>
<dbReference type="SMART" id="SM00966">
    <property type="entry name" value="SpoVT_AbrB"/>
    <property type="match status" value="1"/>
</dbReference>
<dbReference type="NCBIfam" id="TIGR01439">
    <property type="entry name" value="lp_hng_hel_AbrB"/>
    <property type="match status" value="1"/>
</dbReference>
<comment type="caution">
    <text evidence="2">The sequence shown here is derived from an EMBL/GenBank/DDBJ whole genome shotgun (WGS) entry which is preliminary data.</text>
</comment>
<dbReference type="GO" id="GO:0003677">
    <property type="term" value="F:DNA binding"/>
    <property type="evidence" value="ECO:0007669"/>
    <property type="project" value="UniProtKB-KW"/>
</dbReference>
<evidence type="ECO:0000259" key="1">
    <source>
        <dbReference type="SMART" id="SM00966"/>
    </source>
</evidence>
<proteinExistence type="predicted"/>
<keyword evidence="2" id="KW-0238">DNA-binding</keyword>
<dbReference type="InterPro" id="IPR037914">
    <property type="entry name" value="SpoVT-AbrB_sf"/>
</dbReference>
<sequence length="99" mass="11159">MKDVETVRVGKRGALVIPALLRRAYNLKEGSLLVAEPREEGILLRPAAVFPVEVYSPERKAEFLLNNAVTPEDYAWAVKEVRKLGLDPEKIPHERPGDR</sequence>